<keyword evidence="1" id="KW-0862">Zinc</keyword>
<dbReference type="GO" id="GO:0008108">
    <property type="term" value="F:UDP-glucose:hexose-1-phosphate uridylyltransferase activity"/>
    <property type="evidence" value="ECO:0007669"/>
    <property type="project" value="InterPro"/>
</dbReference>
<evidence type="ECO:0000256" key="1">
    <source>
        <dbReference type="PIRSR" id="PIRSR000808-3"/>
    </source>
</evidence>
<accession>A0A5C5UXE2</accession>
<dbReference type="GO" id="GO:0008270">
    <property type="term" value="F:zinc ion binding"/>
    <property type="evidence" value="ECO:0007669"/>
    <property type="project" value="InterPro"/>
</dbReference>
<dbReference type="SUPFAM" id="SSF54197">
    <property type="entry name" value="HIT-like"/>
    <property type="match status" value="2"/>
</dbReference>
<sequence length="317" mass="33935">MNELRSDPLTGRTVLYASGRAGRPNDFAPAALDAGGGSPPADCPFCAGHESLTPPALAERVGPDGRWRQRVVPNKYPICGRREDDVCLGSHEVVIESPRHVTNTTELGQDGLAGVLGVYAERLAHWRADGRFPFRMAFKNVGPSAGASLTHLHSQIVALPMLSTQQEIEAALLASQDSPADAWRAWRERELADPARLLAEDAGLVAFCPTVSRASGEFWVVPRHGGPFFEDALPDASASDRMAALLFPLVARLEQRILPAGYNLIVSTAPTTGVLADAFCWRLEVVPRVASLAGFELGAGMFINTLPPDEAAALLRG</sequence>
<evidence type="ECO:0000313" key="3">
    <source>
        <dbReference type="Proteomes" id="UP000316714"/>
    </source>
</evidence>
<reference evidence="2 3" key="1">
    <citation type="submission" date="2019-02" db="EMBL/GenBank/DDBJ databases">
        <title>Deep-cultivation of Planctomycetes and their phenomic and genomic characterization uncovers novel biology.</title>
        <authorList>
            <person name="Wiegand S."/>
            <person name="Jogler M."/>
            <person name="Boedeker C."/>
            <person name="Pinto D."/>
            <person name="Vollmers J."/>
            <person name="Rivas-Marin E."/>
            <person name="Kohn T."/>
            <person name="Peeters S.H."/>
            <person name="Heuer A."/>
            <person name="Rast P."/>
            <person name="Oberbeckmann S."/>
            <person name="Bunk B."/>
            <person name="Jeske O."/>
            <person name="Meyerdierks A."/>
            <person name="Storesund J.E."/>
            <person name="Kallscheuer N."/>
            <person name="Luecker S."/>
            <person name="Lage O.M."/>
            <person name="Pohl T."/>
            <person name="Merkel B.J."/>
            <person name="Hornburger P."/>
            <person name="Mueller R.-W."/>
            <person name="Bruemmer F."/>
            <person name="Labrenz M."/>
            <person name="Spormann A.M."/>
            <person name="Op Den Camp H."/>
            <person name="Overmann J."/>
            <person name="Amann R."/>
            <person name="Jetten M.S.M."/>
            <person name="Mascher T."/>
            <person name="Medema M.H."/>
            <person name="Devos D.P."/>
            <person name="Kaster A.-K."/>
            <person name="Ovreas L."/>
            <person name="Rohde M."/>
            <person name="Galperin M.Y."/>
            <person name="Jogler C."/>
        </authorList>
    </citation>
    <scope>NUCLEOTIDE SEQUENCE [LARGE SCALE GENOMIC DNA]</scope>
    <source>
        <strain evidence="2 3">KOR34</strain>
    </source>
</reference>
<dbReference type="EMBL" id="SIHJ01000005">
    <property type="protein sequence ID" value="TWT30270.1"/>
    <property type="molecule type" value="Genomic_DNA"/>
</dbReference>
<feature type="binding site" evidence="1">
    <location>
        <position position="46"/>
    </location>
    <ligand>
        <name>Zn(2+)</name>
        <dbReference type="ChEBI" id="CHEBI:29105"/>
    </ligand>
</feature>
<evidence type="ECO:0000313" key="2">
    <source>
        <dbReference type="EMBL" id="TWT30270.1"/>
    </source>
</evidence>
<dbReference type="PANTHER" id="PTHR42763">
    <property type="entry name" value="ADP-GLUCOSE PHOSPHORYLASE"/>
    <property type="match status" value="1"/>
</dbReference>
<comment type="caution">
    <text evidence="2">The sequence shown here is derived from an EMBL/GenBank/DDBJ whole genome shotgun (WGS) entry which is preliminary data.</text>
</comment>
<comment type="cofactor">
    <cofactor evidence="1">
        <name>Zn(2+)</name>
        <dbReference type="ChEBI" id="CHEBI:29105"/>
    </cofactor>
    <text evidence="1">Binds 1 zinc ion per subunit.</text>
</comment>
<feature type="binding site" evidence="1">
    <location>
        <position position="100"/>
    </location>
    <ligand>
        <name>Zn(2+)</name>
        <dbReference type="ChEBI" id="CHEBI:29105"/>
    </ligand>
</feature>
<feature type="binding site" evidence="1">
    <location>
        <position position="43"/>
    </location>
    <ligand>
        <name>Zn(2+)</name>
        <dbReference type="ChEBI" id="CHEBI:29105"/>
    </ligand>
</feature>
<keyword evidence="1" id="KW-0479">Metal-binding</keyword>
<keyword evidence="2" id="KW-0548">Nucleotidyltransferase</keyword>
<dbReference type="InterPro" id="IPR036265">
    <property type="entry name" value="HIT-like_sf"/>
</dbReference>
<keyword evidence="3" id="KW-1185">Reference proteome</keyword>
<keyword evidence="2" id="KW-0808">Transferase</keyword>
<dbReference type="GO" id="GO:0006012">
    <property type="term" value="P:galactose metabolic process"/>
    <property type="evidence" value="ECO:0007669"/>
    <property type="project" value="InterPro"/>
</dbReference>
<protein>
    <submittedName>
        <fullName evidence="2">Galactose-1-phosphate uridylyltransferase</fullName>
    </submittedName>
</protein>
<name>A0A5C5UXE2_9BACT</name>
<dbReference type="InterPro" id="IPR053177">
    <property type="entry name" value="ADP-glucose_phosphorylase"/>
</dbReference>
<dbReference type="RefSeq" id="WP_146568635.1">
    <property type="nucleotide sequence ID" value="NZ_SIHJ01000005.1"/>
</dbReference>
<dbReference type="PANTHER" id="PTHR42763:SF1">
    <property type="entry name" value="UDP-GLUCOSE--HEXOSE-1-PHOSPHATE URIDYLYLTRANSFERASE"/>
    <property type="match status" value="1"/>
</dbReference>
<organism evidence="2 3">
    <name type="scientific">Posidoniimonas corsicana</name>
    <dbReference type="NCBI Taxonomy" id="1938618"/>
    <lineage>
        <taxon>Bacteria</taxon>
        <taxon>Pseudomonadati</taxon>
        <taxon>Planctomycetota</taxon>
        <taxon>Planctomycetia</taxon>
        <taxon>Pirellulales</taxon>
        <taxon>Lacipirellulaceae</taxon>
        <taxon>Posidoniimonas</taxon>
    </lineage>
</organism>
<dbReference type="Gene3D" id="3.30.428.10">
    <property type="entry name" value="HIT-like"/>
    <property type="match status" value="2"/>
</dbReference>
<dbReference type="AlphaFoldDB" id="A0A5C5UXE2"/>
<dbReference type="OrthoDB" id="9769064at2"/>
<feature type="binding site" evidence="1">
    <location>
        <position position="151"/>
    </location>
    <ligand>
        <name>Zn(2+)</name>
        <dbReference type="ChEBI" id="CHEBI:29105"/>
    </ligand>
</feature>
<proteinExistence type="predicted"/>
<gene>
    <name evidence="2" type="ORF">KOR34_48280</name>
</gene>
<dbReference type="PIRSF" id="PIRSF000808">
    <property type="entry name" value="GalT"/>
    <property type="match status" value="1"/>
</dbReference>
<dbReference type="Proteomes" id="UP000316714">
    <property type="component" value="Unassembled WGS sequence"/>
</dbReference>
<dbReference type="InterPro" id="IPR001937">
    <property type="entry name" value="GalP_UDPtransf1"/>
</dbReference>